<protein>
    <submittedName>
        <fullName evidence="3">Uncharacterized protein</fullName>
    </submittedName>
</protein>
<evidence type="ECO:0000256" key="1">
    <source>
        <dbReference type="SAM" id="Phobius"/>
    </source>
</evidence>
<keyword evidence="2" id="KW-1185">Reference proteome</keyword>
<reference evidence="3" key="1">
    <citation type="submission" date="2022-11" db="UniProtKB">
        <authorList>
            <consortium name="WormBaseParasite"/>
        </authorList>
    </citation>
    <scope>IDENTIFICATION</scope>
</reference>
<keyword evidence="1" id="KW-1133">Transmembrane helix</keyword>
<evidence type="ECO:0000313" key="2">
    <source>
        <dbReference type="Proteomes" id="UP000887565"/>
    </source>
</evidence>
<evidence type="ECO:0000313" key="3">
    <source>
        <dbReference type="WBParaSite" id="nRc.2.0.1.t42261-RA"/>
    </source>
</evidence>
<dbReference type="AlphaFoldDB" id="A0A915KXM8"/>
<name>A0A915KXM8_ROMCU</name>
<keyword evidence="1" id="KW-0472">Membrane</keyword>
<proteinExistence type="predicted"/>
<keyword evidence="1" id="KW-0812">Transmembrane</keyword>
<sequence length="75" mass="8291">GTESLILFSSFSRLTEIVFLISSKAALSGILTAALIISNNKLYQRSRIELTFIESLHPSSQNEWDLVHITNSAVP</sequence>
<accession>A0A915KXM8</accession>
<dbReference type="Proteomes" id="UP000887565">
    <property type="component" value="Unplaced"/>
</dbReference>
<dbReference type="WBParaSite" id="nRc.2.0.1.t42261-RA">
    <property type="protein sequence ID" value="nRc.2.0.1.t42261-RA"/>
    <property type="gene ID" value="nRc.2.0.1.g42261"/>
</dbReference>
<feature type="transmembrane region" description="Helical" evidence="1">
    <location>
        <begin position="17"/>
        <end position="37"/>
    </location>
</feature>
<organism evidence="2 3">
    <name type="scientific">Romanomermis culicivorax</name>
    <name type="common">Nematode worm</name>
    <dbReference type="NCBI Taxonomy" id="13658"/>
    <lineage>
        <taxon>Eukaryota</taxon>
        <taxon>Metazoa</taxon>
        <taxon>Ecdysozoa</taxon>
        <taxon>Nematoda</taxon>
        <taxon>Enoplea</taxon>
        <taxon>Dorylaimia</taxon>
        <taxon>Mermithida</taxon>
        <taxon>Mermithoidea</taxon>
        <taxon>Mermithidae</taxon>
        <taxon>Romanomermis</taxon>
    </lineage>
</organism>